<dbReference type="EMBL" id="JBHUKQ010000014">
    <property type="protein sequence ID" value="MFD2484181.1"/>
    <property type="molecule type" value="Genomic_DNA"/>
</dbReference>
<name>A0ABW5I5B6_9PSEU</name>
<dbReference type="Proteomes" id="UP001597542">
    <property type="component" value="Unassembled WGS sequence"/>
</dbReference>
<gene>
    <name evidence="1" type="ORF">ACFSUT_28150</name>
</gene>
<organism evidence="1 2">
    <name type="scientific">Amycolatopsis albidoflavus</name>
    <dbReference type="NCBI Taxonomy" id="102226"/>
    <lineage>
        <taxon>Bacteria</taxon>
        <taxon>Bacillati</taxon>
        <taxon>Actinomycetota</taxon>
        <taxon>Actinomycetes</taxon>
        <taxon>Pseudonocardiales</taxon>
        <taxon>Pseudonocardiaceae</taxon>
        <taxon>Amycolatopsis</taxon>
    </lineage>
</organism>
<proteinExistence type="predicted"/>
<evidence type="ECO:0000313" key="2">
    <source>
        <dbReference type="Proteomes" id="UP001597542"/>
    </source>
</evidence>
<comment type="caution">
    <text evidence="1">The sequence shown here is derived from an EMBL/GenBank/DDBJ whole genome shotgun (WGS) entry which is preliminary data.</text>
</comment>
<protein>
    <submittedName>
        <fullName evidence="1">Uncharacterized protein</fullName>
    </submittedName>
</protein>
<evidence type="ECO:0000313" key="1">
    <source>
        <dbReference type="EMBL" id="MFD2484181.1"/>
    </source>
</evidence>
<sequence>MLDETFVRDLREFAHEIGAEASSFESGNIRWDMYCRAMRLDIEIDQLIALIGREPDRVLVTSVVLSLLEQGPRSLRERVVGVLPVGASQDFARARMAELSVLEELLSGSSDAVEPDLMENWSHWLQLRAAKLSSHRQVLEYLASAGATKRIRREALARAKEICD</sequence>
<accession>A0ABW5I5B6</accession>
<keyword evidence="2" id="KW-1185">Reference proteome</keyword>
<dbReference type="RefSeq" id="WP_344283117.1">
    <property type="nucleotide sequence ID" value="NZ_BAAAHV010000022.1"/>
</dbReference>
<reference evidence="2" key="1">
    <citation type="journal article" date="2019" name="Int. J. Syst. Evol. Microbiol.">
        <title>The Global Catalogue of Microorganisms (GCM) 10K type strain sequencing project: providing services to taxonomists for standard genome sequencing and annotation.</title>
        <authorList>
            <consortium name="The Broad Institute Genomics Platform"/>
            <consortium name="The Broad Institute Genome Sequencing Center for Infectious Disease"/>
            <person name="Wu L."/>
            <person name="Ma J."/>
        </authorList>
    </citation>
    <scope>NUCLEOTIDE SEQUENCE [LARGE SCALE GENOMIC DNA]</scope>
    <source>
        <strain evidence="2">CGMCC 4.7638</strain>
    </source>
</reference>